<dbReference type="Pfam" id="PF19853">
    <property type="entry name" value="DUF6328"/>
    <property type="match status" value="1"/>
</dbReference>
<feature type="transmembrane region" description="Helical" evidence="1">
    <location>
        <begin position="129"/>
        <end position="150"/>
    </location>
</feature>
<proteinExistence type="predicted"/>
<evidence type="ECO:0000256" key="1">
    <source>
        <dbReference type="SAM" id="Phobius"/>
    </source>
</evidence>
<keyword evidence="3" id="KW-1185">Reference proteome</keyword>
<accession>A0ABN2RCN8</accession>
<evidence type="ECO:0000313" key="2">
    <source>
        <dbReference type="EMBL" id="GAA1966959.1"/>
    </source>
</evidence>
<comment type="caution">
    <text evidence="2">The sequence shown here is derived from an EMBL/GenBank/DDBJ whole genome shotgun (WGS) entry which is preliminary data.</text>
</comment>
<organism evidence="2 3">
    <name type="scientific">Nocardioides panacihumi</name>
    <dbReference type="NCBI Taxonomy" id="400774"/>
    <lineage>
        <taxon>Bacteria</taxon>
        <taxon>Bacillati</taxon>
        <taxon>Actinomycetota</taxon>
        <taxon>Actinomycetes</taxon>
        <taxon>Propionibacteriales</taxon>
        <taxon>Nocardioidaceae</taxon>
        <taxon>Nocardioides</taxon>
    </lineage>
</organism>
<feature type="transmembrane region" description="Helical" evidence="1">
    <location>
        <begin position="103"/>
        <end position="123"/>
    </location>
</feature>
<feature type="transmembrane region" description="Helical" evidence="1">
    <location>
        <begin position="61"/>
        <end position="83"/>
    </location>
</feature>
<gene>
    <name evidence="2" type="ORF">GCM10009798_29110</name>
</gene>
<keyword evidence="1" id="KW-1133">Transmembrane helix</keyword>
<dbReference type="InterPro" id="IPR046291">
    <property type="entry name" value="DUF6328"/>
</dbReference>
<reference evidence="2 3" key="1">
    <citation type="journal article" date="2019" name="Int. J. Syst. Evol. Microbiol.">
        <title>The Global Catalogue of Microorganisms (GCM) 10K type strain sequencing project: providing services to taxonomists for standard genome sequencing and annotation.</title>
        <authorList>
            <consortium name="The Broad Institute Genomics Platform"/>
            <consortium name="The Broad Institute Genome Sequencing Center for Infectious Disease"/>
            <person name="Wu L."/>
            <person name="Ma J."/>
        </authorList>
    </citation>
    <scope>NUCLEOTIDE SEQUENCE [LARGE SCALE GENOMIC DNA]</scope>
    <source>
        <strain evidence="2 3">JCM 15309</strain>
    </source>
</reference>
<dbReference type="Proteomes" id="UP001500571">
    <property type="component" value="Unassembled WGS sequence"/>
</dbReference>
<keyword evidence="1" id="KW-0472">Membrane</keyword>
<dbReference type="EMBL" id="BAAAPB010000003">
    <property type="protein sequence ID" value="GAA1966959.1"/>
    <property type="molecule type" value="Genomic_DNA"/>
</dbReference>
<evidence type="ECO:0000313" key="3">
    <source>
        <dbReference type="Proteomes" id="UP001500571"/>
    </source>
</evidence>
<dbReference type="RefSeq" id="WP_344045947.1">
    <property type="nucleotide sequence ID" value="NZ_BAAAPB010000003.1"/>
</dbReference>
<protein>
    <submittedName>
        <fullName evidence="2">DUF6328 family protein</fullName>
    </submittedName>
</protein>
<name>A0ABN2RCN8_9ACTN</name>
<keyword evidence="1" id="KW-0812">Transmembrane</keyword>
<sequence>MTTPEPTPPGDELPDQTINRNWTELVQELRAIQVGVQVLIGFLLALPYTDRFDRLDHVEKAAYLVVLTIAVAATGAVLAPIAYHRILFRRGLRPWLVEKANRIARAGLVLAALSMCGVVFLSFDLAAGTAAGVVASLLAFFGYALLWLVVPMRARPPTGSR</sequence>